<proteinExistence type="predicted"/>
<dbReference type="InterPro" id="IPR013108">
    <property type="entry name" value="Amidohydro_3"/>
</dbReference>
<dbReference type="Gene3D" id="3.20.20.140">
    <property type="entry name" value="Metal-dependent hydrolases"/>
    <property type="match status" value="1"/>
</dbReference>
<dbReference type="Pfam" id="PF07969">
    <property type="entry name" value="Amidohydro_3"/>
    <property type="match status" value="1"/>
</dbReference>
<gene>
    <name evidence="2" type="ORF">CW751_07415</name>
</gene>
<comment type="caution">
    <text evidence="2">The sequence shown here is derived from an EMBL/GenBank/DDBJ whole genome shotgun (WGS) entry which is preliminary data.</text>
</comment>
<dbReference type="SUPFAM" id="SSF51338">
    <property type="entry name" value="Composite domain of metallo-dependent hydrolases"/>
    <property type="match status" value="1"/>
</dbReference>
<dbReference type="Gene3D" id="3.10.310.70">
    <property type="match status" value="1"/>
</dbReference>
<dbReference type="OrthoDB" id="9767366at2"/>
<protein>
    <recommendedName>
        <fullName evidence="1">Amidohydrolase 3 domain-containing protein</fullName>
    </recommendedName>
</protein>
<organism evidence="2 3">
    <name type="scientific">Brumimicrobium salinarum</name>
    <dbReference type="NCBI Taxonomy" id="2058658"/>
    <lineage>
        <taxon>Bacteria</taxon>
        <taxon>Pseudomonadati</taxon>
        <taxon>Bacteroidota</taxon>
        <taxon>Flavobacteriia</taxon>
        <taxon>Flavobacteriales</taxon>
        <taxon>Crocinitomicaceae</taxon>
        <taxon>Brumimicrobium</taxon>
    </lineage>
</organism>
<evidence type="ECO:0000313" key="3">
    <source>
        <dbReference type="Proteomes" id="UP000236654"/>
    </source>
</evidence>
<accession>A0A2I0R333</accession>
<name>A0A2I0R333_9FLAO</name>
<dbReference type="RefSeq" id="WP_101334368.1">
    <property type="nucleotide sequence ID" value="NZ_PJNI01000007.1"/>
</dbReference>
<evidence type="ECO:0000313" key="2">
    <source>
        <dbReference type="EMBL" id="PKR80986.1"/>
    </source>
</evidence>
<dbReference type="Proteomes" id="UP000236654">
    <property type="component" value="Unassembled WGS sequence"/>
</dbReference>
<dbReference type="Gene3D" id="2.30.40.10">
    <property type="entry name" value="Urease, subunit C, domain 1"/>
    <property type="match status" value="1"/>
</dbReference>
<dbReference type="AlphaFoldDB" id="A0A2I0R333"/>
<feature type="domain" description="Amidohydrolase 3" evidence="1">
    <location>
        <begin position="69"/>
        <end position="265"/>
    </location>
</feature>
<dbReference type="EMBL" id="PJNI01000007">
    <property type="protein sequence ID" value="PKR80986.1"/>
    <property type="molecule type" value="Genomic_DNA"/>
</dbReference>
<dbReference type="PANTHER" id="PTHR22642:SF2">
    <property type="entry name" value="PROTEIN LONG AFTER FAR-RED 3"/>
    <property type="match status" value="1"/>
</dbReference>
<keyword evidence="3" id="KW-1185">Reference proteome</keyword>
<dbReference type="InterPro" id="IPR011059">
    <property type="entry name" value="Metal-dep_hydrolase_composite"/>
</dbReference>
<dbReference type="GO" id="GO:0016810">
    <property type="term" value="F:hydrolase activity, acting on carbon-nitrogen (but not peptide) bonds"/>
    <property type="evidence" value="ECO:0007669"/>
    <property type="project" value="InterPro"/>
</dbReference>
<sequence length="308" mass="34671">MKIIYVFTFLFLLSACYKGKTVDLIIHNANVKVLNDQMETSEAIAIADGKIIEVGPERQILNKYTASNIINAQKKDVLPGFHDAHGHLMSLARQRLNVDLRGTQSEYEMIARLEKHHQKHKQQVLVGRGWDQSLWGEEKMPNNDLLNERFKDLPVAVTRIDGHAMLINQAMMKHLGITDSTEVKGGKFIKSGGKFTGILLDHALDLVNKNLPKPTNAALKKELIQIQEDLIATGITHVHEAGLSAEDRDLLIEMAENNELLIHVYGMLFPSKKTCSLQKKTGISKLKTYPFVVLKLLQMVLWDHTVLA</sequence>
<evidence type="ECO:0000259" key="1">
    <source>
        <dbReference type="Pfam" id="PF07969"/>
    </source>
</evidence>
<dbReference type="PANTHER" id="PTHR22642">
    <property type="entry name" value="IMIDAZOLONEPROPIONASE"/>
    <property type="match status" value="1"/>
</dbReference>
<reference evidence="2 3" key="1">
    <citation type="submission" date="2017-12" db="EMBL/GenBank/DDBJ databases">
        <title>The draft genome sequence of Brumimicrobium saltpan LHR20.</title>
        <authorList>
            <person name="Do Z.-J."/>
            <person name="Luo H.-R."/>
        </authorList>
    </citation>
    <scope>NUCLEOTIDE SEQUENCE [LARGE SCALE GENOMIC DNA]</scope>
    <source>
        <strain evidence="2 3">LHR20</strain>
    </source>
</reference>
<dbReference type="PROSITE" id="PS51257">
    <property type="entry name" value="PROKAR_LIPOPROTEIN"/>
    <property type="match status" value="1"/>
</dbReference>